<dbReference type="Gene3D" id="1.20.1270.280">
    <property type="match status" value="1"/>
</dbReference>
<sequence>MSYVMLSFWVDWYDRSRQSLKVVLDMQLIAAMGAPEGGRASISSRLLSRFNTIAFLEPPLPRINRIYQTLVVHKFSDFKEVKVSRICLSIASDHFNASHHNFCDCAARLCTLRTIQDVRGVAENIAVSTVALHQAVRQTFRPKPGKPHYLFSMRDMSKVVQGLYQADHRCIEDRDVLLKLWYHECQRVYQDRLASTLDVDRFTEILDSILEKNFQMRTKELTKERGILFSHMRLEQSGALSLGGYEEVQDRQALRLSLRQKLNEINATSTTGAIHLVLFKEAVEHCCRIHRTLCMPRGHMLLVGIGGSGRKSLATFATKLLKLNLWRIRVTKNFTVRDFQEELKQHIVKAGRDGIRSSLLLTDKDLKTDAFADCLNSLLGSGQVPGMLDAESLGLLLKDLQPAADAARVSMPPDAMLEFFLGRVRENLRVLLCVSPIGSTMRDYCRMFPAFINETTIDWFFTWPQEALEEVAATFLESADMEASTREAVARASSYVHMDAVSEAEAFRKEAKRTSFITPTKFLRLVREKKDRVHEKIDKLSSGLGKLVEAREQVEAMNEELEAKKEDVARKQRECDELMVVIVEKRTLADEQMKQVEADSARIQTEEMETKLLSDEARRDLAKAMPALEAAIDALEKLDKKSVAEVKAYTKPPDLVVKTMAAVMTVMEKSPSWSQAKIELNDPSFLTRVKNFDKDSITNATLKKIEKFTKDPSFAPPNVQKVSRAAGALCLWVHAMQMYAEVYREVEPKRLKLRLAEEELEKKQSDLRLARKSLEDIQGRLEELNNQYDESLRNKSELNSSAEELRVKLERAESLITGLADERDRWELSLESYKDKLGNIPGDALLGSAFMSYAGPFTSSYRSHLVKDLWIGKVQAETIPCSADFDFTDFFVTPVDVRQWQLDGLPTDPFSAENGVLITKASKWPLIIDPQNQANRWIRKLKSSQITVVDPESNSLLRILHLSVQTGRCVLLERLQTQIDPSLEPIITKNIVDVNGKRLISIGGEISRAVRELSKRMDTLNPKPFRSGKLPCVVRSLNTGEQLVPFDDSFSLWMTTKIGNPLFPPEIEAEVTLINFVIMQDGLTEQLLGIVVMKEEPSLEAHKHTLVLRLAEGQKRLQDIEDQILRLLTDARGCLLDDLELIRVLQDSKRVAGEVSSQIEVSERTMRKIDQAREAYRPCGHRASVLYFVLQDLAMADSMYQFSLDAYEELFVESIQGAMESSAMAASAEDHVMTLNTDHTLAVYKEWRRWFGSPEPERAALPGDWQNRLDALQRLIVIRCLRPDRIIPASSRFVTESMDSKSTKICIERPRGLKANLQRLLQHRTEDDMQRLAAGEERYKRLFFSLCWLHSLLIERGKFHNFGWNTPTSFSDSDFFVGDSLLATYCEQVALEINGHACLIVATPRMNGGRTCLLTSHTEIEIAGLRQYVRELPAIDPPELFGQHVNAEIQSQIEEAEELFATLLSIQLPGADLSDTGDAESRESRVLRCCDNLENVLPNHIDIARMEQATLEDMSPLRVVMIQEAQRLNRLLTCVTETEGPPKAFWLGGLTYPSAFLTALLQQFARRNSISVDTISFEFIALTTYDENTIASAPRDGAYVKRLYLEGASWNVDGMSLREPEPMQLICEMPVVHFKPVARRRAPLDMPYMCPIYQYPCRTGSNGRPSLVTMQEIRSGTQDPSFWIKRGTAILLSTAS</sequence>
<evidence type="ECO:0000313" key="20">
    <source>
        <dbReference type="EMBL" id="CDI80605.1"/>
    </source>
</evidence>
<evidence type="ECO:0000256" key="9">
    <source>
        <dbReference type="ARBA" id="ARBA00023069"/>
    </source>
</evidence>
<feature type="domain" description="Dynein heavy chain coiled coil stalk" evidence="14">
    <location>
        <begin position="539"/>
        <end position="872"/>
    </location>
</feature>
<dbReference type="EMBL" id="HG671257">
    <property type="protein sequence ID" value="CDI80605.1"/>
    <property type="molecule type" value="Genomic_DNA"/>
</dbReference>
<dbReference type="GO" id="GO:0005524">
    <property type="term" value="F:ATP binding"/>
    <property type="evidence" value="ECO:0007669"/>
    <property type="project" value="UniProtKB-KW"/>
</dbReference>
<dbReference type="Gene3D" id="1.20.920.20">
    <property type="match status" value="1"/>
</dbReference>
<evidence type="ECO:0000256" key="11">
    <source>
        <dbReference type="ARBA" id="ARBA00023212"/>
    </source>
</evidence>
<dbReference type="InterPro" id="IPR042219">
    <property type="entry name" value="AAA_lid_11_sf"/>
</dbReference>
<dbReference type="GO" id="GO:0045505">
    <property type="term" value="F:dynein intermediate chain binding"/>
    <property type="evidence" value="ECO:0007669"/>
    <property type="project" value="InterPro"/>
</dbReference>
<keyword evidence="10" id="KW-0505">Motor protein</keyword>
<feature type="domain" description="Dynein 2 heavy chain 1 cytoplasmic ATPase lid" evidence="19">
    <location>
        <begin position="112"/>
        <end position="195"/>
    </location>
</feature>
<keyword evidence="2" id="KW-0963">Cytoplasm</keyword>
<dbReference type="InterPro" id="IPR024317">
    <property type="entry name" value="Dynein_heavy_chain_D4_dom"/>
</dbReference>
<dbReference type="GeneID" id="25268367"/>
<feature type="domain" description="Dynein heavy chain C-terminal" evidence="18">
    <location>
        <begin position="1537"/>
        <end position="1692"/>
    </location>
</feature>
<dbReference type="Gene3D" id="3.40.50.300">
    <property type="entry name" value="P-loop containing nucleotide triphosphate hydrolases"/>
    <property type="match status" value="2"/>
</dbReference>
<dbReference type="GO" id="GO:0007018">
    <property type="term" value="P:microtubule-based movement"/>
    <property type="evidence" value="ECO:0007669"/>
    <property type="project" value="InterPro"/>
</dbReference>
<dbReference type="Gene3D" id="3.10.490.20">
    <property type="match status" value="1"/>
</dbReference>
<dbReference type="GO" id="GO:0005874">
    <property type="term" value="C:microtubule"/>
    <property type="evidence" value="ECO:0007669"/>
    <property type="project" value="UniProtKB-KW"/>
</dbReference>
<dbReference type="FunFam" id="3.40.50.300:FF:000049">
    <property type="entry name" value="Dynein, axonemal, heavy chain 5"/>
    <property type="match status" value="1"/>
</dbReference>
<comment type="subcellular location">
    <subcellularLocation>
        <location evidence="1">Cytoplasm</location>
        <location evidence="1">Cytoskeleton</location>
        <location evidence="1">Cilium axoneme</location>
    </subcellularLocation>
</comment>
<dbReference type="Gene3D" id="1.10.8.1220">
    <property type="match status" value="1"/>
</dbReference>
<feature type="coiled-coil region" evidence="13">
    <location>
        <begin position="544"/>
        <end position="581"/>
    </location>
</feature>
<dbReference type="InterPro" id="IPR035706">
    <property type="entry name" value="AAA_9"/>
</dbReference>
<keyword evidence="9" id="KW-0969">Cilium</keyword>
<dbReference type="InterPro" id="IPR054354">
    <property type="entry name" value="DYNC2H1-like_lid"/>
</dbReference>
<keyword evidence="8 13" id="KW-0175">Coiled coil</keyword>
<name>U6GKB3_EIMAC</name>
<dbReference type="Gene3D" id="1.20.920.30">
    <property type="match status" value="1"/>
</dbReference>
<dbReference type="PANTHER" id="PTHR22878">
    <property type="entry name" value="DYNEIN HEAVY CHAIN 6, AXONEMAL-LIKE-RELATED"/>
    <property type="match status" value="1"/>
</dbReference>
<evidence type="ECO:0000256" key="5">
    <source>
        <dbReference type="ARBA" id="ARBA00022741"/>
    </source>
</evidence>
<dbReference type="InterPro" id="IPR041228">
    <property type="entry name" value="Dynein_C"/>
</dbReference>
<dbReference type="InterPro" id="IPR043160">
    <property type="entry name" value="Dynein_C_barrel"/>
</dbReference>
<dbReference type="FunFam" id="1.20.920.20:FF:000001">
    <property type="entry name" value="dynein heavy chain 2, axonemal"/>
    <property type="match status" value="1"/>
</dbReference>
<keyword evidence="6" id="KW-0067">ATP-binding</keyword>
<dbReference type="Pfam" id="PF18199">
    <property type="entry name" value="Dynein_C"/>
    <property type="match status" value="1"/>
</dbReference>
<feature type="domain" description="Dynein heavy chain ATP-binding dynein motor region" evidence="16">
    <location>
        <begin position="898"/>
        <end position="1005"/>
    </location>
</feature>
<keyword evidence="21" id="KW-1185">Reference proteome</keyword>
<evidence type="ECO:0000259" key="15">
    <source>
        <dbReference type="Pfam" id="PF12780"/>
    </source>
</evidence>
<feature type="coiled-coil region" evidence="13">
    <location>
        <begin position="753"/>
        <end position="822"/>
    </location>
</feature>
<dbReference type="Pfam" id="PF12781">
    <property type="entry name" value="AAA_9"/>
    <property type="match status" value="2"/>
</dbReference>
<evidence type="ECO:0000313" key="21">
    <source>
        <dbReference type="Proteomes" id="UP000018050"/>
    </source>
</evidence>
<evidence type="ECO:0000259" key="17">
    <source>
        <dbReference type="Pfam" id="PF18198"/>
    </source>
</evidence>
<dbReference type="PANTHER" id="PTHR22878:SF68">
    <property type="entry name" value="DYNEIN HEAVY CHAIN 6, AXONEMAL-LIKE"/>
    <property type="match status" value="1"/>
</dbReference>
<gene>
    <name evidence="20" type="ORF">EAH_00002970</name>
</gene>
<accession>U6GKB3</accession>
<keyword evidence="11" id="KW-0206">Cytoskeleton</keyword>
<dbReference type="GO" id="GO:0051959">
    <property type="term" value="F:dynein light intermediate chain binding"/>
    <property type="evidence" value="ECO:0007669"/>
    <property type="project" value="InterPro"/>
</dbReference>
<dbReference type="InterPro" id="IPR026983">
    <property type="entry name" value="DHC"/>
</dbReference>
<dbReference type="GO" id="GO:0030286">
    <property type="term" value="C:dynein complex"/>
    <property type="evidence" value="ECO:0007669"/>
    <property type="project" value="UniProtKB-KW"/>
</dbReference>
<evidence type="ECO:0000259" key="18">
    <source>
        <dbReference type="Pfam" id="PF18199"/>
    </source>
</evidence>
<evidence type="ECO:0000256" key="12">
    <source>
        <dbReference type="ARBA" id="ARBA00023273"/>
    </source>
</evidence>
<evidence type="ECO:0000256" key="4">
    <source>
        <dbReference type="ARBA" id="ARBA00022737"/>
    </source>
</evidence>
<dbReference type="FunFam" id="3.10.490.20:FF:000008">
    <property type="entry name" value="dynein heavy chain 2, axonemal"/>
    <property type="match status" value="1"/>
</dbReference>
<evidence type="ECO:0000256" key="2">
    <source>
        <dbReference type="ARBA" id="ARBA00022490"/>
    </source>
</evidence>
<dbReference type="Pfam" id="PF18198">
    <property type="entry name" value="AAA_lid_11"/>
    <property type="match status" value="1"/>
</dbReference>
<feature type="domain" description="Dynein heavy chain AAA module D4" evidence="15">
    <location>
        <begin position="274"/>
        <end position="527"/>
    </location>
</feature>
<keyword evidence="4" id="KW-0677">Repeat</keyword>
<reference evidence="20" key="2">
    <citation type="submission" date="2013-10" db="EMBL/GenBank/DDBJ databases">
        <authorList>
            <person name="Aslett M."/>
        </authorList>
    </citation>
    <scope>NUCLEOTIDE SEQUENCE</scope>
    <source>
        <strain evidence="20">Houghton</strain>
    </source>
</reference>
<evidence type="ECO:0000256" key="1">
    <source>
        <dbReference type="ARBA" id="ARBA00004430"/>
    </source>
</evidence>
<dbReference type="Pfam" id="PF12775">
    <property type="entry name" value="AAA_7"/>
    <property type="match status" value="1"/>
</dbReference>
<keyword evidence="7" id="KW-0243">Dynein</keyword>
<dbReference type="Proteomes" id="UP000018050">
    <property type="component" value="Unassembled WGS sequence"/>
</dbReference>
<dbReference type="InterPro" id="IPR024743">
    <property type="entry name" value="Dynein_HC_stalk"/>
</dbReference>
<dbReference type="OMA" id="MNIASIW"/>
<feature type="domain" description="Dynein heavy chain ATP-binding dynein motor region" evidence="16">
    <location>
        <begin position="1037"/>
        <end position="1155"/>
    </location>
</feature>
<keyword evidence="12" id="KW-0966">Cell projection</keyword>
<protein>
    <submittedName>
        <fullName evidence="20">Uncharacterized protein</fullName>
    </submittedName>
</protein>
<evidence type="ECO:0000256" key="3">
    <source>
        <dbReference type="ARBA" id="ARBA00022701"/>
    </source>
</evidence>
<organism evidence="20 21">
    <name type="scientific">Eimeria acervulina</name>
    <name type="common">Coccidian parasite</name>
    <dbReference type="NCBI Taxonomy" id="5801"/>
    <lineage>
        <taxon>Eukaryota</taxon>
        <taxon>Sar</taxon>
        <taxon>Alveolata</taxon>
        <taxon>Apicomplexa</taxon>
        <taxon>Conoidasida</taxon>
        <taxon>Coccidia</taxon>
        <taxon>Eucoccidiorida</taxon>
        <taxon>Eimeriorina</taxon>
        <taxon>Eimeriidae</taxon>
        <taxon>Eimeria</taxon>
    </lineage>
</organism>
<evidence type="ECO:0000256" key="10">
    <source>
        <dbReference type="ARBA" id="ARBA00023175"/>
    </source>
</evidence>
<evidence type="ECO:0000256" key="7">
    <source>
        <dbReference type="ARBA" id="ARBA00023017"/>
    </source>
</evidence>
<evidence type="ECO:0000259" key="16">
    <source>
        <dbReference type="Pfam" id="PF12781"/>
    </source>
</evidence>
<evidence type="ECO:0000256" key="13">
    <source>
        <dbReference type="SAM" id="Coils"/>
    </source>
</evidence>
<dbReference type="Pfam" id="PF12777">
    <property type="entry name" value="MT"/>
    <property type="match status" value="1"/>
</dbReference>
<proteinExistence type="predicted"/>
<dbReference type="InterPro" id="IPR027417">
    <property type="entry name" value="P-loop_NTPase"/>
</dbReference>
<dbReference type="RefSeq" id="XP_013249461.1">
    <property type="nucleotide sequence ID" value="XM_013394007.1"/>
</dbReference>
<dbReference type="Gene3D" id="6.10.140.1060">
    <property type="match status" value="1"/>
</dbReference>
<dbReference type="Pfam" id="PF22597">
    <property type="entry name" value="DYN_lid"/>
    <property type="match status" value="1"/>
</dbReference>
<evidence type="ECO:0000256" key="6">
    <source>
        <dbReference type="ARBA" id="ARBA00022840"/>
    </source>
</evidence>
<feature type="domain" description="Dynein heavy chain AAA lid" evidence="17">
    <location>
        <begin position="1339"/>
        <end position="1410"/>
    </location>
</feature>
<evidence type="ECO:0000259" key="19">
    <source>
        <dbReference type="Pfam" id="PF22597"/>
    </source>
</evidence>
<keyword evidence="3" id="KW-0493">Microtubule</keyword>
<evidence type="ECO:0000256" key="8">
    <source>
        <dbReference type="ARBA" id="ARBA00023054"/>
    </source>
</evidence>
<dbReference type="Pfam" id="PF12780">
    <property type="entry name" value="AAA_8"/>
    <property type="match status" value="1"/>
</dbReference>
<dbReference type="SUPFAM" id="SSF52540">
    <property type="entry name" value="P-loop containing nucleoside triphosphate hydrolases"/>
    <property type="match status" value="2"/>
</dbReference>
<dbReference type="OrthoDB" id="424516at2759"/>
<dbReference type="VEuPathDB" id="ToxoDB:EAH_00002970"/>
<evidence type="ECO:0000259" key="14">
    <source>
        <dbReference type="Pfam" id="PF12777"/>
    </source>
</evidence>
<dbReference type="InterPro" id="IPR041658">
    <property type="entry name" value="AAA_lid_11"/>
</dbReference>
<keyword evidence="5" id="KW-0547">Nucleotide-binding</keyword>
<dbReference type="Gene3D" id="1.10.8.720">
    <property type="entry name" value="Region D6 of dynein motor"/>
    <property type="match status" value="1"/>
</dbReference>
<dbReference type="GO" id="GO:0005930">
    <property type="term" value="C:axoneme"/>
    <property type="evidence" value="ECO:0007669"/>
    <property type="project" value="UniProtKB-SubCell"/>
</dbReference>
<reference evidence="20" key="1">
    <citation type="submission" date="2013-10" db="EMBL/GenBank/DDBJ databases">
        <title>Genomic analysis of the causative agents of coccidiosis in chickens.</title>
        <authorList>
            <person name="Reid A.J."/>
            <person name="Blake D."/>
            <person name="Billington K."/>
            <person name="Browne H."/>
            <person name="Dunn M."/>
            <person name="Hung S."/>
            <person name="Kawahara F."/>
            <person name="Miranda-Saavedra D."/>
            <person name="Mourier T."/>
            <person name="Nagra H."/>
            <person name="Otto T.D."/>
            <person name="Rawlings N."/>
            <person name="Sanchez A."/>
            <person name="Sanders M."/>
            <person name="Subramaniam C."/>
            <person name="Tay Y."/>
            <person name="Dear P."/>
            <person name="Doerig C."/>
            <person name="Gruber A."/>
            <person name="Parkinson J."/>
            <person name="Shirley M."/>
            <person name="Wan K.L."/>
            <person name="Berriman M."/>
            <person name="Tomley F."/>
            <person name="Pain A."/>
        </authorList>
    </citation>
    <scope>NUCLEOTIDE SEQUENCE</scope>
    <source>
        <strain evidence="20">Houghton</strain>
    </source>
</reference>